<feature type="transmembrane region" description="Helical" evidence="1">
    <location>
        <begin position="68"/>
        <end position="86"/>
    </location>
</feature>
<evidence type="ECO:0000256" key="1">
    <source>
        <dbReference type="SAM" id="Phobius"/>
    </source>
</evidence>
<name>A0A1I7SRT9_BURXY</name>
<accession>A0A1I7SRT9</accession>
<keyword evidence="1" id="KW-0472">Membrane</keyword>
<reference evidence="3" key="1">
    <citation type="submission" date="2016-11" db="UniProtKB">
        <authorList>
            <consortium name="WormBaseParasite"/>
        </authorList>
    </citation>
    <scope>IDENTIFICATION</scope>
</reference>
<protein>
    <submittedName>
        <fullName evidence="3">PDR_CDR domain-containing protein</fullName>
    </submittedName>
</protein>
<keyword evidence="1" id="KW-0812">Transmembrane</keyword>
<proteinExistence type="predicted"/>
<organism evidence="2 3">
    <name type="scientific">Bursaphelenchus xylophilus</name>
    <name type="common">Pinewood nematode worm</name>
    <name type="synonym">Aphelenchoides xylophilus</name>
    <dbReference type="NCBI Taxonomy" id="6326"/>
    <lineage>
        <taxon>Eukaryota</taxon>
        <taxon>Metazoa</taxon>
        <taxon>Ecdysozoa</taxon>
        <taxon>Nematoda</taxon>
        <taxon>Chromadorea</taxon>
        <taxon>Rhabditida</taxon>
        <taxon>Tylenchina</taxon>
        <taxon>Tylenchomorpha</taxon>
        <taxon>Aphelenchoidea</taxon>
        <taxon>Aphelenchoididae</taxon>
        <taxon>Bursaphelenchus</taxon>
    </lineage>
</organism>
<keyword evidence="1" id="KW-1133">Transmembrane helix</keyword>
<sequence length="98" mass="11604">MEGPLVQLTAYYTSSNLPSYLCLYYYIYCNDLHLKALKHTCNLFVVDKPMLFYDLVYCNSGFSHLFKYFYGLAIWMAGVIFILPLFRKVRIRTEVVFD</sequence>
<evidence type="ECO:0000313" key="2">
    <source>
        <dbReference type="Proteomes" id="UP000095284"/>
    </source>
</evidence>
<dbReference type="AlphaFoldDB" id="A0A1I7SRT9"/>
<evidence type="ECO:0000313" key="3">
    <source>
        <dbReference type="WBParaSite" id="BXY_1575600.1"/>
    </source>
</evidence>
<dbReference type="WBParaSite" id="BXY_1575600.1">
    <property type="protein sequence ID" value="BXY_1575600.1"/>
    <property type="gene ID" value="BXY_1575600"/>
</dbReference>
<dbReference type="Proteomes" id="UP000095284">
    <property type="component" value="Unplaced"/>
</dbReference>